<evidence type="ECO:0000313" key="3">
    <source>
        <dbReference type="Proteomes" id="UP000280668"/>
    </source>
</evidence>
<dbReference type="RefSeq" id="WP_123303531.1">
    <property type="nucleotide sequence ID" value="NZ_RKHK01000001.1"/>
</dbReference>
<gene>
    <name evidence="2" type="ORF">EDD31_1427</name>
</gene>
<dbReference type="OrthoDB" id="5125216at2"/>
<comment type="caution">
    <text evidence="2">The sequence shown here is derived from an EMBL/GenBank/DDBJ whole genome shotgun (WGS) entry which is preliminary data.</text>
</comment>
<name>A0A3N2BCT0_9MICO</name>
<organism evidence="2 3">
    <name type="scientific">Bogoriella caseilytica</name>
    <dbReference type="NCBI Taxonomy" id="56055"/>
    <lineage>
        <taxon>Bacteria</taxon>
        <taxon>Bacillati</taxon>
        <taxon>Actinomycetota</taxon>
        <taxon>Actinomycetes</taxon>
        <taxon>Micrococcales</taxon>
        <taxon>Bogoriellaceae</taxon>
        <taxon>Bogoriella</taxon>
    </lineage>
</organism>
<proteinExistence type="predicted"/>
<evidence type="ECO:0008006" key="4">
    <source>
        <dbReference type="Google" id="ProtNLM"/>
    </source>
</evidence>
<feature type="region of interest" description="Disordered" evidence="1">
    <location>
        <begin position="74"/>
        <end position="93"/>
    </location>
</feature>
<sequence length="93" mass="9899">MAKIPFLAGLAIGYVLGSRAGRERYESIKNASSKVWQSGPVQKGVHSVEEKASDLGREYGSMVTDKVAATVKSKVFGQDNSGAPRPTPPQPQP</sequence>
<protein>
    <recommendedName>
        <fullName evidence="4">YtxH domain-containing protein</fullName>
    </recommendedName>
</protein>
<accession>A0A3N2BCT0</accession>
<reference evidence="2 3" key="1">
    <citation type="submission" date="2018-11" db="EMBL/GenBank/DDBJ databases">
        <title>Sequencing the genomes of 1000 actinobacteria strains.</title>
        <authorList>
            <person name="Klenk H.-P."/>
        </authorList>
    </citation>
    <scope>NUCLEOTIDE SEQUENCE [LARGE SCALE GENOMIC DNA]</scope>
    <source>
        <strain evidence="2 3">DSM 11294</strain>
    </source>
</reference>
<keyword evidence="3" id="KW-1185">Reference proteome</keyword>
<evidence type="ECO:0000313" key="2">
    <source>
        <dbReference type="EMBL" id="ROR73061.1"/>
    </source>
</evidence>
<dbReference type="EMBL" id="RKHK01000001">
    <property type="protein sequence ID" value="ROR73061.1"/>
    <property type="molecule type" value="Genomic_DNA"/>
</dbReference>
<dbReference type="Proteomes" id="UP000280668">
    <property type="component" value="Unassembled WGS sequence"/>
</dbReference>
<dbReference type="AlphaFoldDB" id="A0A3N2BCT0"/>
<evidence type="ECO:0000256" key="1">
    <source>
        <dbReference type="SAM" id="MobiDB-lite"/>
    </source>
</evidence>